<feature type="transmembrane region" description="Helical" evidence="1">
    <location>
        <begin position="169"/>
        <end position="187"/>
    </location>
</feature>
<dbReference type="AlphaFoldDB" id="A0A1M5V376"/>
<organism evidence="2 3">
    <name type="scientific">Anaerosphaera aminiphila DSM 21120</name>
    <dbReference type="NCBI Taxonomy" id="1120995"/>
    <lineage>
        <taxon>Bacteria</taxon>
        <taxon>Bacillati</taxon>
        <taxon>Bacillota</taxon>
        <taxon>Tissierellia</taxon>
        <taxon>Tissierellales</taxon>
        <taxon>Peptoniphilaceae</taxon>
        <taxon>Anaerosphaera</taxon>
    </lineage>
</organism>
<dbReference type="GO" id="GO:0016301">
    <property type="term" value="F:kinase activity"/>
    <property type="evidence" value="ECO:0007669"/>
    <property type="project" value="UniProtKB-KW"/>
</dbReference>
<reference evidence="2 3" key="1">
    <citation type="submission" date="2016-11" db="EMBL/GenBank/DDBJ databases">
        <authorList>
            <person name="Jaros S."/>
            <person name="Januszkiewicz K."/>
            <person name="Wedrychowicz H."/>
        </authorList>
    </citation>
    <scope>NUCLEOTIDE SEQUENCE [LARGE SCALE GENOMIC DNA]</scope>
    <source>
        <strain evidence="2 3">DSM 21120</strain>
    </source>
</reference>
<keyword evidence="3" id="KW-1185">Reference proteome</keyword>
<dbReference type="OrthoDB" id="9781904at2"/>
<keyword evidence="2" id="KW-0808">Transferase</keyword>
<gene>
    <name evidence="2" type="ORF">SAMN02745245_01962</name>
</gene>
<keyword evidence="2" id="KW-0418">Kinase</keyword>
<dbReference type="STRING" id="1120995.SAMN02745245_01962"/>
<name>A0A1M5V376_9FIRM</name>
<protein>
    <submittedName>
        <fullName evidence="2">Signal transduction histidine kinase</fullName>
    </submittedName>
</protein>
<keyword evidence="1" id="KW-0812">Transmembrane</keyword>
<dbReference type="RefSeq" id="WP_073185792.1">
    <property type="nucleotide sequence ID" value="NZ_FQXI01000028.1"/>
</dbReference>
<dbReference type="EMBL" id="FQXI01000028">
    <property type="protein sequence ID" value="SHH69675.1"/>
    <property type="molecule type" value="Genomic_DNA"/>
</dbReference>
<dbReference type="Gene3D" id="3.30.565.10">
    <property type="entry name" value="Histidine kinase-like ATPase, C-terminal domain"/>
    <property type="match status" value="1"/>
</dbReference>
<dbReference type="Proteomes" id="UP000184032">
    <property type="component" value="Unassembled WGS sequence"/>
</dbReference>
<feature type="transmembrane region" description="Helical" evidence="1">
    <location>
        <begin position="117"/>
        <end position="145"/>
    </location>
</feature>
<feature type="transmembrane region" description="Helical" evidence="1">
    <location>
        <begin position="88"/>
        <end position="105"/>
    </location>
</feature>
<keyword evidence="1" id="KW-1133">Transmembrane helix</keyword>
<evidence type="ECO:0000313" key="3">
    <source>
        <dbReference type="Proteomes" id="UP000184032"/>
    </source>
</evidence>
<proteinExistence type="predicted"/>
<evidence type="ECO:0000313" key="2">
    <source>
        <dbReference type="EMBL" id="SHH69675.1"/>
    </source>
</evidence>
<feature type="transmembrane region" description="Helical" evidence="1">
    <location>
        <begin position="196"/>
        <end position="214"/>
    </location>
</feature>
<keyword evidence="1" id="KW-0472">Membrane</keyword>
<evidence type="ECO:0000256" key="1">
    <source>
        <dbReference type="SAM" id="Phobius"/>
    </source>
</evidence>
<accession>A0A1M5V376</accession>
<dbReference type="InterPro" id="IPR036890">
    <property type="entry name" value="HATPase_C_sf"/>
</dbReference>
<feature type="transmembrane region" description="Helical" evidence="1">
    <location>
        <begin position="33"/>
        <end position="54"/>
    </location>
</feature>
<sequence length="437" mass="50821">MKKVSIFAIIYALVIILLSTLSANNLAIENDGLVNIYLTSFAVININSFYILITSLFSNSKDILKKEMRSIFSAITVVSMIYKEHLPLMFWLIGLYSIIILVVMISDANKKEYLIDLIAILFAIGAVYLNLNILLCLFLIFYVIYTTNKFYGYKNLNQMTLLPIGRDRIPIFTIIYLIVFLALIYILDLDALRANIINHIFLFVFELLILFHILDHGKAERNPYKNISELYYLSEYLSKERINFSEILHDELLQDLMASCNMLELKQPDSEAALEILKPLQNKMRKLMNYYNSVVFYDLSFYDNFESILDTIGPIYPKQEINFQFHITERATELLKNKQIMNTSLKISKELINNVYKHSQATYAEFNIYDKENRIFIECSNDGVNEENYRKVMKSKGGILILGILVSNYGGDIRFDFEDNILKVLIRLEGQDENSYI</sequence>